<feature type="domain" description="Nitroreductase" evidence="6">
    <location>
        <begin position="11"/>
        <end position="166"/>
    </location>
</feature>
<evidence type="ECO:0000313" key="8">
    <source>
        <dbReference type="EMBL" id="SPE09550.1"/>
    </source>
</evidence>
<reference evidence="7 10" key="1">
    <citation type="submission" date="2018-02" db="EMBL/GenBank/DDBJ databases">
        <authorList>
            <person name="Rodrigo-Torres L."/>
            <person name="Arahal R. D."/>
            <person name="Lucena T."/>
        </authorList>
    </citation>
    <scope>NUCLEOTIDE SEQUENCE [LARGE SCALE GENOMIC DNA]</scope>
    <source>
        <strain evidence="7 10">CECT 8486</strain>
    </source>
</reference>
<proteinExistence type="inferred from homology"/>
<dbReference type="InterPro" id="IPR029479">
    <property type="entry name" value="Nitroreductase"/>
</dbReference>
<dbReference type="PANTHER" id="PTHR43425:SF2">
    <property type="entry name" value="OXYGEN-INSENSITIVE NADPH NITROREDUCTASE"/>
    <property type="match status" value="1"/>
</dbReference>
<evidence type="ECO:0000313" key="9">
    <source>
        <dbReference type="Proteomes" id="UP000237923"/>
    </source>
</evidence>
<evidence type="ECO:0000256" key="2">
    <source>
        <dbReference type="ARBA" id="ARBA00022630"/>
    </source>
</evidence>
<protein>
    <submittedName>
        <fullName evidence="8">FMN reductase [NAD(P)H]</fullName>
        <ecNumber evidence="8">1.5.1.39</ecNumber>
    </submittedName>
</protein>
<dbReference type="InterPro" id="IPR000415">
    <property type="entry name" value="Nitroreductase-like"/>
</dbReference>
<evidence type="ECO:0000256" key="1">
    <source>
        <dbReference type="ARBA" id="ARBA00008366"/>
    </source>
</evidence>
<gene>
    <name evidence="8" type="primary">nfrA2</name>
    <name evidence="7" type="ORF">LES8486_01573</name>
    <name evidence="8" type="ORF">LES9216_01720</name>
</gene>
<dbReference type="EMBL" id="OKQR01000003">
    <property type="protein sequence ID" value="SPD94123.1"/>
    <property type="molecule type" value="Genomic_DNA"/>
</dbReference>
<dbReference type="SUPFAM" id="SSF55469">
    <property type="entry name" value="FMN-dependent nitroreductase-like"/>
    <property type="match status" value="1"/>
</dbReference>
<dbReference type="InterPro" id="IPR016446">
    <property type="entry name" value="Flavin_OxRdtase_Frp"/>
</dbReference>
<dbReference type="EMBL" id="OKQU01000003">
    <property type="protein sequence ID" value="SPE09550.1"/>
    <property type="molecule type" value="Genomic_DNA"/>
</dbReference>
<dbReference type="RefSeq" id="WP_072614194.1">
    <property type="nucleotide sequence ID" value="NZ_AP017935.1"/>
</dbReference>
<dbReference type="Proteomes" id="UP000237923">
    <property type="component" value="Unassembled WGS sequence"/>
</dbReference>
<evidence type="ECO:0000256" key="5">
    <source>
        <dbReference type="PIRNR" id="PIRNR005426"/>
    </source>
</evidence>
<dbReference type="Gene3D" id="3.40.109.10">
    <property type="entry name" value="NADH Oxidase"/>
    <property type="match status" value="1"/>
</dbReference>
<evidence type="ECO:0000256" key="4">
    <source>
        <dbReference type="ARBA" id="ARBA00023002"/>
    </source>
</evidence>
<sequence length="247" mass="27503">MSNPTLDVLNQHMSIRSFTDEMVSDQQVSEIIRAATAGPNMNNYQPVTFVEITSQDIKADITTKVGMKYIETAARYFVVTVDYNKDLIGLNDEQRRQAEENIQSYAVLEGGIVSAGIALGRAQVAAESLGLGSVTMAGALGAFEIYEEHLNLPRYVKAVMGFSIGHPADNPGIKPKLGESGFLMKDRYKQSQLEEAVTVYNKVMVEYYANRGIERSWTENNARMLTREQKTTPLLTQYAKDKGFNLK</sequence>
<organism evidence="8 9">
    <name type="scientific">Leuconostoc suionicum</name>
    <dbReference type="NCBI Taxonomy" id="1511761"/>
    <lineage>
        <taxon>Bacteria</taxon>
        <taxon>Bacillati</taxon>
        <taxon>Bacillota</taxon>
        <taxon>Bacilli</taxon>
        <taxon>Lactobacillales</taxon>
        <taxon>Lactobacillaceae</taxon>
        <taxon>Leuconostoc</taxon>
    </lineage>
</organism>
<evidence type="ECO:0000259" key="6">
    <source>
        <dbReference type="Pfam" id="PF00881"/>
    </source>
</evidence>
<dbReference type="PIRSF" id="PIRSF005426">
    <property type="entry name" value="Frp"/>
    <property type="match status" value="1"/>
</dbReference>
<evidence type="ECO:0000256" key="3">
    <source>
        <dbReference type="ARBA" id="ARBA00022643"/>
    </source>
</evidence>
<name>A0A2N9KG18_9LACO</name>
<dbReference type="AlphaFoldDB" id="A0A2N9KG18"/>
<comment type="similarity">
    <text evidence="1 5">Belongs to the flavin oxidoreductase frp family.</text>
</comment>
<keyword evidence="4 5" id="KW-0560">Oxidoreductase</keyword>
<reference evidence="8 9" key="2">
    <citation type="submission" date="2018-02" db="EMBL/GenBank/DDBJ databases">
        <authorList>
            <person name="Cohen D.B."/>
            <person name="Kent A.D."/>
        </authorList>
    </citation>
    <scope>NUCLEOTIDE SEQUENCE [LARGE SCALE GENOMIC DNA]</scope>
    <source>
        <strain evidence="8 9">CECT 9216</strain>
    </source>
</reference>
<dbReference type="GO" id="GO:0008752">
    <property type="term" value="F:FMN reductase [NAD(P)H] activity"/>
    <property type="evidence" value="ECO:0007669"/>
    <property type="project" value="UniProtKB-EC"/>
</dbReference>
<keyword evidence="5" id="KW-0521">NADP</keyword>
<evidence type="ECO:0000313" key="7">
    <source>
        <dbReference type="EMBL" id="SPD94123.1"/>
    </source>
</evidence>
<accession>A0A2N9KG18</accession>
<dbReference type="Proteomes" id="UP000239237">
    <property type="component" value="Unassembled WGS sequence"/>
</dbReference>
<keyword evidence="2 5" id="KW-0285">Flavoprotein</keyword>
<dbReference type="Pfam" id="PF00881">
    <property type="entry name" value="Nitroreductase"/>
    <property type="match status" value="1"/>
</dbReference>
<dbReference type="GeneID" id="99674828"/>
<dbReference type="PANTHER" id="PTHR43425">
    <property type="entry name" value="OXYGEN-INSENSITIVE NADPH NITROREDUCTASE"/>
    <property type="match status" value="1"/>
</dbReference>
<dbReference type="KEGG" id="lsu:A6B45_08470"/>
<keyword evidence="10" id="KW-1185">Reference proteome</keyword>
<dbReference type="EC" id="1.5.1.39" evidence="8"/>
<evidence type="ECO:0000313" key="10">
    <source>
        <dbReference type="Proteomes" id="UP000239237"/>
    </source>
</evidence>
<keyword evidence="3 5" id="KW-0288">FMN</keyword>